<keyword evidence="3" id="KW-0234">DNA repair</keyword>
<dbReference type="GO" id="GO:0003697">
    <property type="term" value="F:single-stranded DNA binding"/>
    <property type="evidence" value="ECO:0007669"/>
    <property type="project" value="TreeGrafter"/>
</dbReference>
<keyword evidence="6" id="KW-1185">Reference proteome</keyword>
<sequence>MKALSLRKVQLWPRFHLTIKEDLEGEDKVVSEVIELRQPMTRSMRGIQAGLVDCLESTLAELRRASSRVCGGSKEEADGIRGSRRNDSGYGLIQGTGSDSKETAGTYMASVERTNQGFSL</sequence>
<feature type="region of interest" description="Disordered" evidence="4">
    <location>
        <begin position="71"/>
        <end position="105"/>
    </location>
</feature>
<dbReference type="GO" id="GO:0000014">
    <property type="term" value="F:single-stranded DNA endodeoxyribonuclease activity"/>
    <property type="evidence" value="ECO:0007669"/>
    <property type="project" value="TreeGrafter"/>
</dbReference>
<evidence type="ECO:0000256" key="2">
    <source>
        <dbReference type="ARBA" id="ARBA00022801"/>
    </source>
</evidence>
<protein>
    <submittedName>
        <fullName evidence="5">Uncharacterized protein</fullName>
    </submittedName>
</protein>
<name>A0A4P9XYL1_9FUNG</name>
<dbReference type="OrthoDB" id="361020at2759"/>
<dbReference type="GO" id="GO:0000110">
    <property type="term" value="C:nucleotide-excision repair factor 1 complex"/>
    <property type="evidence" value="ECO:0007669"/>
    <property type="project" value="TreeGrafter"/>
</dbReference>
<dbReference type="EMBL" id="KZ988844">
    <property type="protein sequence ID" value="RKP11516.1"/>
    <property type="molecule type" value="Genomic_DNA"/>
</dbReference>
<evidence type="ECO:0000256" key="3">
    <source>
        <dbReference type="ARBA" id="ARBA00023204"/>
    </source>
</evidence>
<evidence type="ECO:0000256" key="4">
    <source>
        <dbReference type="SAM" id="MobiDB-lite"/>
    </source>
</evidence>
<dbReference type="GO" id="GO:0000712">
    <property type="term" value="P:resolution of meiotic recombination intermediates"/>
    <property type="evidence" value="ECO:0007669"/>
    <property type="project" value="TreeGrafter"/>
</dbReference>
<dbReference type="Proteomes" id="UP000267251">
    <property type="component" value="Unassembled WGS sequence"/>
</dbReference>
<dbReference type="PANTHER" id="PTHR10150:SF0">
    <property type="entry name" value="DNA REPAIR ENDONUCLEASE XPF"/>
    <property type="match status" value="1"/>
</dbReference>
<keyword evidence="2" id="KW-0378">Hydrolase</keyword>
<reference evidence="6" key="1">
    <citation type="journal article" date="2018" name="Nat. Microbiol.">
        <title>Leveraging single-cell genomics to expand the fungal tree of life.</title>
        <authorList>
            <person name="Ahrendt S.R."/>
            <person name="Quandt C.A."/>
            <person name="Ciobanu D."/>
            <person name="Clum A."/>
            <person name="Salamov A."/>
            <person name="Andreopoulos B."/>
            <person name="Cheng J.F."/>
            <person name="Woyke T."/>
            <person name="Pelin A."/>
            <person name="Henrissat B."/>
            <person name="Reynolds N.K."/>
            <person name="Benny G.L."/>
            <person name="Smith M.E."/>
            <person name="James T.Y."/>
            <person name="Grigoriev I.V."/>
        </authorList>
    </citation>
    <scope>NUCLEOTIDE SEQUENCE [LARGE SCALE GENOMIC DNA]</scope>
</reference>
<evidence type="ECO:0000313" key="5">
    <source>
        <dbReference type="EMBL" id="RKP11516.1"/>
    </source>
</evidence>
<keyword evidence="1" id="KW-0227">DNA damage</keyword>
<feature type="compositionally biased region" description="Basic and acidic residues" evidence="4">
    <location>
        <begin position="73"/>
        <end position="87"/>
    </location>
</feature>
<proteinExistence type="predicted"/>
<dbReference type="GO" id="GO:0003684">
    <property type="term" value="F:damaged DNA binding"/>
    <property type="evidence" value="ECO:0007669"/>
    <property type="project" value="TreeGrafter"/>
</dbReference>
<dbReference type="PANTHER" id="PTHR10150">
    <property type="entry name" value="DNA REPAIR ENDONUCLEASE XPF"/>
    <property type="match status" value="1"/>
</dbReference>
<accession>A0A4P9XYL1</accession>
<organism evidence="5 6">
    <name type="scientific">Piptocephalis cylindrospora</name>
    <dbReference type="NCBI Taxonomy" id="1907219"/>
    <lineage>
        <taxon>Eukaryota</taxon>
        <taxon>Fungi</taxon>
        <taxon>Fungi incertae sedis</taxon>
        <taxon>Zoopagomycota</taxon>
        <taxon>Zoopagomycotina</taxon>
        <taxon>Zoopagomycetes</taxon>
        <taxon>Zoopagales</taxon>
        <taxon>Piptocephalidaceae</taxon>
        <taxon>Piptocephalis</taxon>
    </lineage>
</organism>
<dbReference type="GO" id="GO:0000724">
    <property type="term" value="P:double-strand break repair via homologous recombination"/>
    <property type="evidence" value="ECO:0007669"/>
    <property type="project" value="TreeGrafter"/>
</dbReference>
<dbReference type="AlphaFoldDB" id="A0A4P9XYL1"/>
<evidence type="ECO:0000313" key="6">
    <source>
        <dbReference type="Proteomes" id="UP000267251"/>
    </source>
</evidence>
<evidence type="ECO:0000256" key="1">
    <source>
        <dbReference type="ARBA" id="ARBA00022763"/>
    </source>
</evidence>
<dbReference type="GO" id="GO:1901255">
    <property type="term" value="P:nucleotide-excision repair involved in interstrand cross-link repair"/>
    <property type="evidence" value="ECO:0007669"/>
    <property type="project" value="TreeGrafter"/>
</dbReference>
<gene>
    <name evidence="5" type="ORF">BJ684DRAFT_21906</name>
</gene>